<dbReference type="STRING" id="461836.A0A0L0D5E9"/>
<dbReference type="Gene3D" id="1.10.510.10">
    <property type="entry name" value="Transferase(Phosphotransferase) domain 1"/>
    <property type="match status" value="1"/>
</dbReference>
<dbReference type="PANTHER" id="PTHR46485">
    <property type="entry name" value="LIM DOMAIN KINASE 1"/>
    <property type="match status" value="1"/>
</dbReference>
<reference evidence="9 10" key="1">
    <citation type="submission" date="2010-05" db="EMBL/GenBank/DDBJ databases">
        <title>The Genome Sequence of Thecamonas trahens ATCC 50062.</title>
        <authorList>
            <consortium name="The Broad Institute Genome Sequencing Platform"/>
            <person name="Russ C."/>
            <person name="Cuomo C."/>
            <person name="Shea T."/>
            <person name="Young S.K."/>
            <person name="Zeng Q."/>
            <person name="Koehrsen M."/>
            <person name="Haas B."/>
            <person name="Borodovsky M."/>
            <person name="Guigo R."/>
            <person name="Alvarado L."/>
            <person name="Berlin A."/>
            <person name="Bochicchio J."/>
            <person name="Borenstein D."/>
            <person name="Chapman S."/>
            <person name="Chen Z."/>
            <person name="Freedman E."/>
            <person name="Gellesch M."/>
            <person name="Goldberg J."/>
            <person name="Griggs A."/>
            <person name="Gujja S."/>
            <person name="Heilman E."/>
            <person name="Heiman D."/>
            <person name="Hepburn T."/>
            <person name="Howarth C."/>
            <person name="Jen D."/>
            <person name="Larson L."/>
            <person name="Mehta T."/>
            <person name="Park D."/>
            <person name="Pearson M."/>
            <person name="Roberts A."/>
            <person name="Saif S."/>
            <person name="Shenoy N."/>
            <person name="Sisk P."/>
            <person name="Stolte C."/>
            <person name="Sykes S."/>
            <person name="Thomson T."/>
            <person name="Walk T."/>
            <person name="White J."/>
            <person name="Yandava C."/>
            <person name="Burger G."/>
            <person name="Gray M.W."/>
            <person name="Holland P.W.H."/>
            <person name="King N."/>
            <person name="Lang F.B.F."/>
            <person name="Roger A.J."/>
            <person name="Ruiz-Trillo I."/>
            <person name="Lander E."/>
            <person name="Nusbaum C."/>
        </authorList>
    </citation>
    <scope>NUCLEOTIDE SEQUENCE [LARGE SCALE GENOMIC DNA]</scope>
    <source>
        <strain evidence="9 10">ATCC 50062</strain>
    </source>
</reference>
<dbReference type="InterPro" id="IPR017441">
    <property type="entry name" value="Protein_kinase_ATP_BS"/>
</dbReference>
<feature type="region of interest" description="Disordered" evidence="7">
    <location>
        <begin position="700"/>
        <end position="728"/>
    </location>
</feature>
<feature type="region of interest" description="Disordered" evidence="7">
    <location>
        <begin position="145"/>
        <end position="295"/>
    </location>
</feature>
<evidence type="ECO:0000256" key="4">
    <source>
        <dbReference type="ARBA" id="ARBA00022777"/>
    </source>
</evidence>
<keyword evidence="2" id="KW-0808">Transferase</keyword>
<evidence type="ECO:0000256" key="2">
    <source>
        <dbReference type="ARBA" id="ARBA00022679"/>
    </source>
</evidence>
<keyword evidence="10" id="KW-1185">Reference proteome</keyword>
<dbReference type="AlphaFoldDB" id="A0A0L0D5E9"/>
<feature type="compositionally biased region" description="Basic residues" evidence="7">
    <location>
        <begin position="925"/>
        <end position="943"/>
    </location>
</feature>
<dbReference type="PANTHER" id="PTHR46485:SF5">
    <property type="entry name" value="CENTER DIVIDER, ISOFORM A"/>
    <property type="match status" value="1"/>
</dbReference>
<feature type="compositionally biased region" description="Basic residues" evidence="7">
    <location>
        <begin position="714"/>
        <end position="724"/>
    </location>
</feature>
<dbReference type="InterPro" id="IPR011009">
    <property type="entry name" value="Kinase-like_dom_sf"/>
</dbReference>
<evidence type="ECO:0000313" key="10">
    <source>
        <dbReference type="Proteomes" id="UP000054408"/>
    </source>
</evidence>
<keyword evidence="4 9" id="KW-0418">Kinase</keyword>
<dbReference type="PROSITE" id="PS00107">
    <property type="entry name" value="PROTEIN_KINASE_ATP"/>
    <property type="match status" value="1"/>
</dbReference>
<sequence>MCDASHPEIAPALQRVADALSGYVVLGYHKKKVLHVLAEGSETVPPLDEVLLPGVCAWVFLALRPLPDPQPHRHLLVAWSGPRASVVARASMAAHKASINAVIPSTPAPHGFVRASRRDHYALDALLTAAAAIHFTPTRRSSVAALPGASVTRPPRPASFALPALPEKPRPGSAPPASPAPKPERKPKPQLPPARPRSRPRPVSVAHASNIIAGRNLTKAAPPVARRLNSPRSSRRRVAKPRARLDSNARRERRATASATNSPEQPVEPRLPTPPPSPQSPMLPDLATPTLSSFDDESSLVGQELGIVRELRDPATVAQTLADAVAVLEWSHRVLEANLASAGNEVAIDAKARAKHLGLYDGIYDGQWLCLAAPLEALTSWMSPQDGDAEGNSQIGLLTPDETLAFYSQLMEVLELPKQLVFEPVALLERRDVPGVLATLRTLGKLLEEPLFAAPPPTYPYQAEQALLVYWAHREALLAAERGGPVGELDEAWVSDADAASAFLRLSHSEAAVTLDGDSMAVMARSWLEPRYFLDPAKLEMGHELGEGAFGQVYAAVYEGSVTAVKEITVNDAELPPFVIKAFLKLIVREVRLLQELRHPNVLSFVGAVFPDDGGLSFRLVTEFMARDTVRKQLDDYGHSLGWHIRLRMAADSARGMAYLHTQNILHRDLKSENLFISQEWRTKLGDFGFARVAATTKEVTAAPEPAAPDRSRSRSRSRSRRSRSRIDRSRMTICGTEDFMAPELRMGKAYDSTADVFSFGIVLFEILTGLQADDPPLARDRGSEYTLDYSLLRAYVPASVPPALLELAIAATAPDADARPSMANILYELEAARAARYGPTPWPKLVSELLASDLEATVDDALASLAAAEDAWFVNLVAKLGEAPEADQLNVDGGRLYPLPYNPDDAPTTGPPPALPPKRAKEPRVRRRHSHRKSRRRRSRRG</sequence>
<dbReference type="eggNOG" id="KOG1187">
    <property type="taxonomic scope" value="Eukaryota"/>
</dbReference>
<organism evidence="9 10">
    <name type="scientific">Thecamonas trahens ATCC 50062</name>
    <dbReference type="NCBI Taxonomy" id="461836"/>
    <lineage>
        <taxon>Eukaryota</taxon>
        <taxon>Apusozoa</taxon>
        <taxon>Apusomonadida</taxon>
        <taxon>Apusomonadidae</taxon>
        <taxon>Thecamonas</taxon>
    </lineage>
</organism>
<dbReference type="InterPro" id="IPR008271">
    <property type="entry name" value="Ser/Thr_kinase_AS"/>
</dbReference>
<dbReference type="OrthoDB" id="4062651at2759"/>
<dbReference type="GO" id="GO:0004674">
    <property type="term" value="F:protein serine/threonine kinase activity"/>
    <property type="evidence" value="ECO:0007669"/>
    <property type="project" value="UniProtKB-KW"/>
</dbReference>
<dbReference type="GeneID" id="25562278"/>
<evidence type="ECO:0000256" key="7">
    <source>
        <dbReference type="SAM" id="MobiDB-lite"/>
    </source>
</evidence>
<protein>
    <submittedName>
        <fullName evidence="9">TKL/LISK protein kinase</fullName>
    </submittedName>
</protein>
<dbReference type="PROSITE" id="PS00108">
    <property type="entry name" value="PROTEIN_KINASE_ST"/>
    <property type="match status" value="1"/>
</dbReference>
<dbReference type="InterPro" id="IPR000719">
    <property type="entry name" value="Prot_kinase_dom"/>
</dbReference>
<dbReference type="SUPFAM" id="SSF56112">
    <property type="entry name" value="Protein kinase-like (PK-like)"/>
    <property type="match status" value="1"/>
</dbReference>
<keyword evidence="3 6" id="KW-0547">Nucleotide-binding</keyword>
<dbReference type="Pfam" id="PF00069">
    <property type="entry name" value="Pkinase"/>
    <property type="match status" value="1"/>
</dbReference>
<evidence type="ECO:0000256" key="5">
    <source>
        <dbReference type="ARBA" id="ARBA00022840"/>
    </source>
</evidence>
<feature type="region of interest" description="Disordered" evidence="7">
    <location>
        <begin position="892"/>
        <end position="943"/>
    </location>
</feature>
<dbReference type="InterPro" id="IPR029006">
    <property type="entry name" value="ADF-H/Gelsolin-like_dom_sf"/>
</dbReference>
<evidence type="ECO:0000256" key="3">
    <source>
        <dbReference type="ARBA" id="ARBA00022741"/>
    </source>
</evidence>
<dbReference type="SUPFAM" id="SSF55753">
    <property type="entry name" value="Actin depolymerizing proteins"/>
    <property type="match status" value="1"/>
</dbReference>
<feature type="compositionally biased region" description="Pro residues" evidence="7">
    <location>
        <begin position="172"/>
        <end position="181"/>
    </location>
</feature>
<dbReference type="GO" id="GO:0005524">
    <property type="term" value="F:ATP binding"/>
    <property type="evidence" value="ECO:0007669"/>
    <property type="project" value="UniProtKB-UniRule"/>
</dbReference>
<gene>
    <name evidence="9" type="ORF">AMSG_02612</name>
</gene>
<dbReference type="Gene3D" id="3.40.20.10">
    <property type="entry name" value="Severin"/>
    <property type="match status" value="1"/>
</dbReference>
<dbReference type="SMART" id="SM00220">
    <property type="entry name" value="S_TKc"/>
    <property type="match status" value="1"/>
</dbReference>
<name>A0A0L0D5E9_THETB</name>
<feature type="domain" description="Protein kinase" evidence="8">
    <location>
        <begin position="539"/>
        <end position="844"/>
    </location>
</feature>
<evidence type="ECO:0000313" key="9">
    <source>
        <dbReference type="EMBL" id="KNC47587.1"/>
    </source>
</evidence>
<evidence type="ECO:0000259" key="8">
    <source>
        <dbReference type="PROSITE" id="PS50011"/>
    </source>
</evidence>
<feature type="compositionally biased region" description="Low complexity" evidence="7">
    <location>
        <begin position="256"/>
        <end position="268"/>
    </location>
</feature>
<dbReference type="Proteomes" id="UP000054408">
    <property type="component" value="Unassembled WGS sequence"/>
</dbReference>
<dbReference type="EMBL" id="GL349447">
    <property type="protein sequence ID" value="KNC47587.1"/>
    <property type="molecule type" value="Genomic_DNA"/>
</dbReference>
<accession>A0A0L0D5E9</accession>
<feature type="binding site" evidence="6">
    <location>
        <position position="566"/>
    </location>
    <ligand>
        <name>ATP</name>
        <dbReference type="ChEBI" id="CHEBI:30616"/>
    </ligand>
</feature>
<dbReference type="RefSeq" id="XP_013759517.1">
    <property type="nucleotide sequence ID" value="XM_013904063.1"/>
</dbReference>
<dbReference type="PROSITE" id="PS50011">
    <property type="entry name" value="PROTEIN_KINASE_DOM"/>
    <property type="match status" value="1"/>
</dbReference>
<keyword evidence="5 6" id="KW-0067">ATP-binding</keyword>
<feature type="compositionally biased region" description="Basic residues" evidence="7">
    <location>
        <begin position="233"/>
        <end position="242"/>
    </location>
</feature>
<proteinExistence type="predicted"/>
<feature type="compositionally biased region" description="Pro residues" evidence="7">
    <location>
        <begin position="269"/>
        <end position="281"/>
    </location>
</feature>
<evidence type="ECO:0000256" key="6">
    <source>
        <dbReference type="PROSITE-ProRule" id="PRU10141"/>
    </source>
</evidence>
<dbReference type="InterPro" id="IPR050940">
    <property type="entry name" value="Actin_reg-Ser/Thr_kinase"/>
</dbReference>
<evidence type="ECO:0000256" key="1">
    <source>
        <dbReference type="ARBA" id="ARBA00022527"/>
    </source>
</evidence>
<keyword evidence="1" id="KW-0723">Serine/threonine-protein kinase</keyword>
<dbReference type="Gene3D" id="3.30.200.20">
    <property type="entry name" value="Phosphorylase Kinase, domain 1"/>
    <property type="match status" value="1"/>
</dbReference>